<dbReference type="RefSeq" id="WP_231447648.1">
    <property type="nucleotide sequence ID" value="NZ_JAJOMB010000018.1"/>
</dbReference>
<name>A0A9X1SWK5_9ACTN</name>
<keyword evidence="3" id="KW-1185">Reference proteome</keyword>
<feature type="transmembrane region" description="Helical" evidence="1">
    <location>
        <begin position="28"/>
        <end position="46"/>
    </location>
</feature>
<organism evidence="2 3">
    <name type="scientific">Kineosporia babensis</name>
    <dbReference type="NCBI Taxonomy" id="499548"/>
    <lineage>
        <taxon>Bacteria</taxon>
        <taxon>Bacillati</taxon>
        <taxon>Actinomycetota</taxon>
        <taxon>Actinomycetes</taxon>
        <taxon>Kineosporiales</taxon>
        <taxon>Kineosporiaceae</taxon>
        <taxon>Kineosporia</taxon>
    </lineage>
</organism>
<dbReference type="Proteomes" id="UP001138997">
    <property type="component" value="Unassembled WGS sequence"/>
</dbReference>
<keyword evidence="1" id="KW-0472">Membrane</keyword>
<sequence>MNDLRWWADQARDVHRHQLEIVRKQAEAWRAGLSGLTALIGTVLLVKGRDSFADLETGYAVTVAVLLGLTAALLVTATLKAISAASGVPGDNTVVTPESLRRWSMEEAFLAQRRLLWARRLTVGGFCLLAMAVGLTWFAPEAAEPPPLLQVVAPGEKGCGMLVGMGAETVMLRSGDDLRILSLTEQTRLTTVTTCPDG</sequence>
<reference evidence="2" key="1">
    <citation type="submission" date="2021-11" db="EMBL/GenBank/DDBJ databases">
        <title>Streptomyces corallinus and Kineosporia corallina sp. nov., two new coral-derived marine actinobacteria.</title>
        <authorList>
            <person name="Buangrab K."/>
            <person name="Sutthacheep M."/>
            <person name="Yeemin T."/>
            <person name="Harunari E."/>
            <person name="Igarashi Y."/>
            <person name="Sripreechasak P."/>
            <person name="Kanchanasin P."/>
            <person name="Tanasupawat S."/>
            <person name="Phongsopitanun W."/>
        </authorList>
    </citation>
    <scope>NUCLEOTIDE SEQUENCE</scope>
    <source>
        <strain evidence="2">JCM 31032</strain>
    </source>
</reference>
<evidence type="ECO:0000256" key="1">
    <source>
        <dbReference type="SAM" id="Phobius"/>
    </source>
</evidence>
<comment type="caution">
    <text evidence="2">The sequence shown here is derived from an EMBL/GenBank/DDBJ whole genome shotgun (WGS) entry which is preliminary data.</text>
</comment>
<feature type="transmembrane region" description="Helical" evidence="1">
    <location>
        <begin position="58"/>
        <end position="79"/>
    </location>
</feature>
<gene>
    <name evidence="2" type="ORF">LR394_28475</name>
</gene>
<proteinExistence type="predicted"/>
<keyword evidence="1" id="KW-1133">Transmembrane helix</keyword>
<evidence type="ECO:0000313" key="2">
    <source>
        <dbReference type="EMBL" id="MCD5314844.1"/>
    </source>
</evidence>
<keyword evidence="1" id="KW-0812">Transmembrane</keyword>
<dbReference type="AlphaFoldDB" id="A0A9X1SWK5"/>
<feature type="transmembrane region" description="Helical" evidence="1">
    <location>
        <begin position="121"/>
        <end position="139"/>
    </location>
</feature>
<evidence type="ECO:0000313" key="3">
    <source>
        <dbReference type="Proteomes" id="UP001138997"/>
    </source>
</evidence>
<protein>
    <submittedName>
        <fullName evidence="2">Uncharacterized protein</fullName>
    </submittedName>
</protein>
<dbReference type="EMBL" id="JAJOMB010000018">
    <property type="protein sequence ID" value="MCD5314844.1"/>
    <property type="molecule type" value="Genomic_DNA"/>
</dbReference>
<accession>A0A9X1SWK5</accession>